<evidence type="ECO:0000313" key="4">
    <source>
        <dbReference type="Proteomes" id="UP000662200"/>
    </source>
</evidence>
<gene>
    <name evidence="3" type="ORF">GCM10010124_36300</name>
</gene>
<feature type="transmembrane region" description="Helical" evidence="1">
    <location>
        <begin position="152"/>
        <end position="175"/>
    </location>
</feature>
<evidence type="ECO:0000259" key="2">
    <source>
        <dbReference type="Pfam" id="PF06724"/>
    </source>
</evidence>
<feature type="domain" description="DUF1206" evidence="2">
    <location>
        <begin position="202"/>
        <end position="271"/>
    </location>
</feature>
<dbReference type="RefSeq" id="WP_189115563.1">
    <property type="nucleotide sequence ID" value="NZ_BMQC01000017.1"/>
</dbReference>
<organism evidence="3 4">
    <name type="scientific">Pilimelia terevasa</name>
    <dbReference type="NCBI Taxonomy" id="53372"/>
    <lineage>
        <taxon>Bacteria</taxon>
        <taxon>Bacillati</taxon>
        <taxon>Actinomycetota</taxon>
        <taxon>Actinomycetes</taxon>
        <taxon>Micromonosporales</taxon>
        <taxon>Micromonosporaceae</taxon>
        <taxon>Pilimelia</taxon>
    </lineage>
</organism>
<proteinExistence type="predicted"/>
<evidence type="ECO:0000313" key="3">
    <source>
        <dbReference type="EMBL" id="GGK40304.1"/>
    </source>
</evidence>
<sequence length="273" mass="27373">MNAVAEAERTARRTAGHPALAAAARFGLAGFGVLHLLIAWLAYRIAVGAPAGEGDQSGALAYLAAQPMGRPLVGGIAAGLAAMALWQLLEAAVGHRGRSGARRTAERLVSAGRAVVYAYLGTTAVKVLARAARSGADQQQAVSARLMDTGPGRAAVVAAGVVVAAIGVGLAVYGVTRGFRKHLHTGRMTAAVRRLALAAGAVGYTAKGAAYALAGALLVVAGVTSAPARARGLDAALRGLADQPHGGYLLIGVAAGLATYGGYCFVQAGYRKV</sequence>
<protein>
    <submittedName>
        <fullName evidence="3">Membrane protein</fullName>
    </submittedName>
</protein>
<feature type="transmembrane region" description="Helical" evidence="1">
    <location>
        <begin position="195"/>
        <end position="226"/>
    </location>
</feature>
<keyword evidence="1" id="KW-0472">Membrane</keyword>
<feature type="domain" description="DUF1206" evidence="2">
    <location>
        <begin position="111"/>
        <end position="177"/>
    </location>
</feature>
<dbReference type="InterPro" id="IPR009597">
    <property type="entry name" value="DUF1206"/>
</dbReference>
<dbReference type="EMBL" id="BMQC01000017">
    <property type="protein sequence ID" value="GGK40304.1"/>
    <property type="molecule type" value="Genomic_DNA"/>
</dbReference>
<comment type="caution">
    <text evidence="3">The sequence shown here is derived from an EMBL/GenBank/DDBJ whole genome shotgun (WGS) entry which is preliminary data.</text>
</comment>
<feature type="transmembrane region" description="Helical" evidence="1">
    <location>
        <begin position="246"/>
        <end position="266"/>
    </location>
</feature>
<keyword evidence="4" id="KW-1185">Reference proteome</keyword>
<dbReference type="Proteomes" id="UP000662200">
    <property type="component" value="Unassembled WGS sequence"/>
</dbReference>
<feature type="transmembrane region" description="Helical" evidence="1">
    <location>
        <begin position="72"/>
        <end position="93"/>
    </location>
</feature>
<accession>A0A8J3FLA7</accession>
<reference evidence="3" key="2">
    <citation type="submission" date="2020-09" db="EMBL/GenBank/DDBJ databases">
        <authorList>
            <person name="Sun Q."/>
            <person name="Ohkuma M."/>
        </authorList>
    </citation>
    <scope>NUCLEOTIDE SEQUENCE</scope>
    <source>
        <strain evidence="3">JCM 3091</strain>
    </source>
</reference>
<feature type="domain" description="DUF1206" evidence="2">
    <location>
        <begin position="26"/>
        <end position="93"/>
    </location>
</feature>
<reference evidence="3" key="1">
    <citation type="journal article" date="2014" name="Int. J. Syst. Evol. Microbiol.">
        <title>Complete genome sequence of Corynebacterium casei LMG S-19264T (=DSM 44701T), isolated from a smear-ripened cheese.</title>
        <authorList>
            <consortium name="US DOE Joint Genome Institute (JGI-PGF)"/>
            <person name="Walter F."/>
            <person name="Albersmeier A."/>
            <person name="Kalinowski J."/>
            <person name="Ruckert C."/>
        </authorList>
    </citation>
    <scope>NUCLEOTIDE SEQUENCE</scope>
    <source>
        <strain evidence="3">JCM 3091</strain>
    </source>
</reference>
<feature type="transmembrane region" description="Helical" evidence="1">
    <location>
        <begin position="114"/>
        <end position="132"/>
    </location>
</feature>
<dbReference type="AlphaFoldDB" id="A0A8J3FLA7"/>
<evidence type="ECO:0000256" key="1">
    <source>
        <dbReference type="SAM" id="Phobius"/>
    </source>
</evidence>
<feature type="transmembrane region" description="Helical" evidence="1">
    <location>
        <begin position="20"/>
        <end position="43"/>
    </location>
</feature>
<keyword evidence="1" id="KW-1133">Transmembrane helix</keyword>
<name>A0A8J3FLA7_9ACTN</name>
<keyword evidence="1" id="KW-0812">Transmembrane</keyword>
<dbReference type="Pfam" id="PF06724">
    <property type="entry name" value="DUF1206"/>
    <property type="match status" value="3"/>
</dbReference>